<dbReference type="SUPFAM" id="SSF53254">
    <property type="entry name" value="Phosphoglycerate mutase-like"/>
    <property type="match status" value="1"/>
</dbReference>
<feature type="binding site" evidence="2">
    <location>
        <begin position="22"/>
        <end position="29"/>
    </location>
    <ligand>
        <name>substrate</name>
    </ligand>
</feature>
<evidence type="ECO:0000313" key="3">
    <source>
        <dbReference type="EMBL" id="PRY69918.1"/>
    </source>
</evidence>
<dbReference type="GO" id="GO:0016791">
    <property type="term" value="F:phosphatase activity"/>
    <property type="evidence" value="ECO:0007669"/>
    <property type="project" value="TreeGrafter"/>
</dbReference>
<proteinExistence type="predicted"/>
<feature type="active site" description="Tele-phosphohistidine intermediate" evidence="1">
    <location>
        <position position="23"/>
    </location>
</feature>
<feature type="active site" description="Proton donor/acceptor" evidence="1">
    <location>
        <position position="97"/>
    </location>
</feature>
<accession>A0A2T0VI82</accession>
<feature type="binding site" evidence="2">
    <location>
        <begin position="97"/>
        <end position="100"/>
    </location>
    <ligand>
        <name>substrate</name>
    </ligand>
</feature>
<comment type="caution">
    <text evidence="3">The sequence shown here is derived from an EMBL/GenBank/DDBJ whole genome shotgun (WGS) entry which is preliminary data.</text>
</comment>
<dbReference type="InterPro" id="IPR013078">
    <property type="entry name" value="His_Pase_superF_clade-1"/>
</dbReference>
<organism evidence="3 4">
    <name type="scientific">Glaciihabitans tibetensis</name>
    <dbReference type="NCBI Taxonomy" id="1266600"/>
    <lineage>
        <taxon>Bacteria</taxon>
        <taxon>Bacillati</taxon>
        <taxon>Actinomycetota</taxon>
        <taxon>Actinomycetes</taxon>
        <taxon>Micrococcales</taxon>
        <taxon>Microbacteriaceae</taxon>
        <taxon>Glaciihabitans</taxon>
    </lineage>
</organism>
<dbReference type="Pfam" id="PF00300">
    <property type="entry name" value="His_Phos_1"/>
    <property type="match status" value="1"/>
</dbReference>
<dbReference type="InterPro" id="IPR050275">
    <property type="entry name" value="PGM_Phosphatase"/>
</dbReference>
<dbReference type="CDD" id="cd07067">
    <property type="entry name" value="HP_PGM_like"/>
    <property type="match status" value="1"/>
</dbReference>
<gene>
    <name evidence="3" type="ORF">B0I08_10140</name>
</gene>
<evidence type="ECO:0000256" key="1">
    <source>
        <dbReference type="PIRSR" id="PIRSR613078-1"/>
    </source>
</evidence>
<dbReference type="Gene3D" id="3.40.50.1240">
    <property type="entry name" value="Phosphoglycerate mutase-like"/>
    <property type="match status" value="1"/>
</dbReference>
<sequence>MAVAQKRARSGQDRSVTFAFIRHGQTNWNRDDRLQGSSDIPLNDFGRQQATDAIEVLAGTRWDAIVSSPLSRARETAEIIAAGLGIELGPSYDELIERHYGDGEGATAEIIAERWPDHQYPGLESLDSVIARAKVALDKIASEYGSKNVIIVCHGSLIRYTLASLAGRPFDSIRNGSVATFERVGAEWRVLTVNDEPVEAEAVEYEPAVAEAVEDQSVGHEPVVALENRSA</sequence>
<dbReference type="PANTHER" id="PTHR48100">
    <property type="entry name" value="BROAD-SPECIFICITY PHOSPHATASE YOR283W-RELATED"/>
    <property type="match status" value="1"/>
</dbReference>
<dbReference type="OrthoDB" id="4697614at2"/>
<evidence type="ECO:0000313" key="4">
    <source>
        <dbReference type="Proteomes" id="UP000237983"/>
    </source>
</evidence>
<dbReference type="SMART" id="SM00855">
    <property type="entry name" value="PGAM"/>
    <property type="match status" value="1"/>
</dbReference>
<protein>
    <submittedName>
        <fullName evidence="3">Putative phosphoglycerate mutase</fullName>
    </submittedName>
</protein>
<dbReference type="InterPro" id="IPR029033">
    <property type="entry name" value="His_PPase_superfam"/>
</dbReference>
<dbReference type="EMBL" id="PVTL01000001">
    <property type="protein sequence ID" value="PRY69918.1"/>
    <property type="molecule type" value="Genomic_DNA"/>
</dbReference>
<dbReference type="AlphaFoldDB" id="A0A2T0VI82"/>
<evidence type="ECO:0000256" key="2">
    <source>
        <dbReference type="PIRSR" id="PIRSR613078-2"/>
    </source>
</evidence>
<dbReference type="PANTHER" id="PTHR48100:SF59">
    <property type="entry name" value="ADENOSYLCOBALAMIN_ALPHA-RIBAZOLE PHOSPHATASE"/>
    <property type="match status" value="1"/>
</dbReference>
<name>A0A2T0VI82_9MICO</name>
<dbReference type="GO" id="GO:0005737">
    <property type="term" value="C:cytoplasm"/>
    <property type="evidence" value="ECO:0007669"/>
    <property type="project" value="TreeGrafter"/>
</dbReference>
<dbReference type="Proteomes" id="UP000237983">
    <property type="component" value="Unassembled WGS sequence"/>
</dbReference>
<feature type="binding site" evidence="2">
    <location>
        <position position="72"/>
    </location>
    <ligand>
        <name>substrate</name>
    </ligand>
</feature>
<keyword evidence="4" id="KW-1185">Reference proteome</keyword>
<reference evidence="3 4" key="1">
    <citation type="submission" date="2018-03" db="EMBL/GenBank/DDBJ databases">
        <title>Genomic Encyclopedia of Type Strains, Phase III (KMG-III): the genomes of soil and plant-associated and newly described type strains.</title>
        <authorList>
            <person name="Whitman W."/>
        </authorList>
    </citation>
    <scope>NUCLEOTIDE SEQUENCE [LARGE SCALE GENOMIC DNA]</scope>
    <source>
        <strain evidence="3 4">CGMCC 1.12484</strain>
    </source>
</reference>